<dbReference type="SMART" id="SM00267">
    <property type="entry name" value="GGDEF"/>
    <property type="match status" value="1"/>
</dbReference>
<evidence type="ECO:0000313" key="3">
    <source>
        <dbReference type="EMBL" id="MDC2888362.1"/>
    </source>
</evidence>
<dbReference type="Proteomes" id="UP001528411">
    <property type="component" value="Unassembled WGS sequence"/>
</dbReference>
<dbReference type="Pfam" id="PF00990">
    <property type="entry name" value="GGDEF"/>
    <property type="match status" value="1"/>
</dbReference>
<keyword evidence="3" id="KW-0808">Transferase</keyword>
<dbReference type="GO" id="GO:0052621">
    <property type="term" value="F:diguanylate cyclase activity"/>
    <property type="evidence" value="ECO:0007669"/>
    <property type="project" value="UniProtKB-EC"/>
</dbReference>
<proteinExistence type="predicted"/>
<name>A0ABT5FBN8_9GAMM</name>
<sequence>MTEKATIEVSEVHWLMDMFQSVDVGLVVLDRDYKIQVWNGFMENHSGVTPYDVRNKSLFEAFPALDEYWLKQKTDPVFVLKNRAFTIWEQTPHIFKFKNYRPITSVAPFMYQNATFIPLTDTMGEVTHLCIIIYDVTDVAISKIELEEVNKELKRLSQTDRLTNLNNRGYWEECLQREFQRQKRSHNISTLLIFDIDHFKKVNDGYGHAAGDEAILHLAKILRKNLRETDIGGRYGGEEYAVILTETDVQHGLIFAERIRKIVEESHVLYNDIEIKFTISMGLAEYSDQFENHQNWIEAADSALYVAKTDGRNLVRTFTPDIERVVK</sequence>
<dbReference type="EC" id="2.7.7.65" evidence="1"/>
<accession>A0ABT5FBN8</accession>
<dbReference type="InterPro" id="IPR050469">
    <property type="entry name" value="Diguanylate_Cyclase"/>
</dbReference>
<feature type="domain" description="GGDEF" evidence="2">
    <location>
        <begin position="187"/>
        <end position="320"/>
    </location>
</feature>
<dbReference type="RefSeq" id="WP_215962225.1">
    <property type="nucleotide sequence ID" value="NZ_JAQOMS010000002.1"/>
</dbReference>
<protein>
    <recommendedName>
        <fullName evidence="1">diguanylate cyclase</fullName>
        <ecNumber evidence="1">2.7.7.65</ecNumber>
    </recommendedName>
</protein>
<evidence type="ECO:0000256" key="1">
    <source>
        <dbReference type="ARBA" id="ARBA00012528"/>
    </source>
</evidence>
<dbReference type="InterPro" id="IPR000160">
    <property type="entry name" value="GGDEF_dom"/>
</dbReference>
<keyword evidence="4" id="KW-1185">Reference proteome</keyword>
<dbReference type="CDD" id="cd01949">
    <property type="entry name" value="GGDEF"/>
    <property type="match status" value="1"/>
</dbReference>
<gene>
    <name evidence="3" type="ORF">PN838_05760</name>
</gene>
<dbReference type="PANTHER" id="PTHR45138">
    <property type="entry name" value="REGULATORY COMPONENTS OF SENSORY TRANSDUCTION SYSTEM"/>
    <property type="match status" value="1"/>
</dbReference>
<dbReference type="EMBL" id="JAQOMS010000002">
    <property type="protein sequence ID" value="MDC2888362.1"/>
    <property type="molecule type" value="Genomic_DNA"/>
</dbReference>
<keyword evidence="3" id="KW-0548">Nucleotidyltransferase</keyword>
<evidence type="ECO:0000259" key="2">
    <source>
        <dbReference type="PROSITE" id="PS50887"/>
    </source>
</evidence>
<organism evidence="3 4">
    <name type="scientific">Psychrosphaera algicola</name>
    <dbReference type="NCBI Taxonomy" id="3023714"/>
    <lineage>
        <taxon>Bacteria</taxon>
        <taxon>Pseudomonadati</taxon>
        <taxon>Pseudomonadota</taxon>
        <taxon>Gammaproteobacteria</taxon>
        <taxon>Alteromonadales</taxon>
        <taxon>Pseudoalteromonadaceae</taxon>
        <taxon>Psychrosphaera</taxon>
    </lineage>
</organism>
<dbReference type="NCBIfam" id="TIGR00254">
    <property type="entry name" value="GGDEF"/>
    <property type="match status" value="1"/>
</dbReference>
<reference evidence="3 4" key="1">
    <citation type="submission" date="2023-01" db="EMBL/GenBank/DDBJ databases">
        <title>Psychrosphaera sp. nov., isolated from marine algae.</title>
        <authorList>
            <person name="Bayburt H."/>
            <person name="Choi B.J."/>
            <person name="Kim J.M."/>
            <person name="Choi D.G."/>
            <person name="Jeon C.O."/>
        </authorList>
    </citation>
    <scope>NUCLEOTIDE SEQUENCE [LARGE SCALE GENOMIC DNA]</scope>
    <source>
        <strain evidence="3 4">G1-22</strain>
    </source>
</reference>
<evidence type="ECO:0000313" key="4">
    <source>
        <dbReference type="Proteomes" id="UP001528411"/>
    </source>
</evidence>
<dbReference type="PROSITE" id="PS50887">
    <property type="entry name" value="GGDEF"/>
    <property type="match status" value="1"/>
</dbReference>
<comment type="caution">
    <text evidence="3">The sequence shown here is derived from an EMBL/GenBank/DDBJ whole genome shotgun (WGS) entry which is preliminary data.</text>
</comment>
<dbReference type="PANTHER" id="PTHR45138:SF9">
    <property type="entry name" value="DIGUANYLATE CYCLASE DGCM-RELATED"/>
    <property type="match status" value="1"/>
</dbReference>